<name>A0A0V8RXI7_PYROC</name>
<evidence type="ECO:0000256" key="7">
    <source>
        <dbReference type="ARBA" id="ARBA00023317"/>
    </source>
</evidence>
<comment type="catalytic activity">
    <reaction evidence="8">
        <text>S-adenosyl-L-methionine + H(+) = S-adenosyl 3-(methylsulfanyl)propylamine + CO2</text>
        <dbReference type="Rhea" id="RHEA:15981"/>
        <dbReference type="ChEBI" id="CHEBI:15378"/>
        <dbReference type="ChEBI" id="CHEBI:16526"/>
        <dbReference type="ChEBI" id="CHEBI:57443"/>
        <dbReference type="ChEBI" id="CHEBI:59789"/>
        <dbReference type="EC" id="4.1.1.50"/>
    </reaction>
</comment>
<evidence type="ECO:0000256" key="6">
    <source>
        <dbReference type="ARBA" id="ARBA00023270"/>
    </source>
</evidence>
<feature type="chain" id="PRO_5023297349" description="S-adenosylmethionine decarboxylase alpha chain" evidence="8">
    <location>
        <begin position="79"/>
        <end position="131"/>
    </location>
</feature>
<keyword evidence="7 8" id="KW-0670">Pyruvate</keyword>
<dbReference type="OrthoDB" id="114016at2157"/>
<dbReference type="SUPFAM" id="SSF56276">
    <property type="entry name" value="S-adenosylmethionine decarboxylase"/>
    <property type="match status" value="1"/>
</dbReference>
<protein>
    <recommendedName>
        <fullName evidence="8">S-adenosylmethionine decarboxylase proenzyme</fullName>
        <shortName evidence="8">AdoMetDC</shortName>
        <shortName evidence="8">SAMDC</shortName>
        <ecNumber evidence="8">4.1.1.50</ecNumber>
    </recommendedName>
    <component>
        <recommendedName>
            <fullName evidence="8">S-adenosylmethionine decarboxylase beta chain</fullName>
        </recommendedName>
    </component>
    <component>
        <recommendedName>
            <fullName evidence="8">S-adenosylmethionine decarboxylase alpha chain</fullName>
        </recommendedName>
    </component>
</protein>
<dbReference type="GO" id="GO:0004014">
    <property type="term" value="F:adenosylmethionine decarboxylase activity"/>
    <property type="evidence" value="ECO:0007669"/>
    <property type="project" value="UniProtKB-UniRule"/>
</dbReference>
<keyword evidence="8" id="KW-0949">S-adenosyl-L-methionine</keyword>
<evidence type="ECO:0000313" key="10">
    <source>
        <dbReference type="Proteomes" id="UP000053352"/>
    </source>
</evidence>
<comment type="cofactor">
    <cofactor evidence="8">
        <name>pyruvate</name>
        <dbReference type="ChEBI" id="CHEBI:15361"/>
    </cofactor>
    <text evidence="8">Binds 1 pyruvoyl group covalently per subunit.</text>
</comment>
<dbReference type="InterPro" id="IPR017716">
    <property type="entry name" value="S-AdoMet_deCOase_pro-enz"/>
</dbReference>
<feature type="active site" description="Proton donor; for catalytic activity" evidence="8">
    <location>
        <position position="99"/>
    </location>
</feature>
<comment type="pathway">
    <text evidence="8">Amine and polyamine biosynthesis; S-adenosylmethioninamine biosynthesis; S-adenosylmethioninamine from S-adenosyl-L-methionine: step 1/1.</text>
</comment>
<dbReference type="EMBL" id="LNTB01000001">
    <property type="protein sequence ID" value="KSW12768.1"/>
    <property type="molecule type" value="Genomic_DNA"/>
</dbReference>
<comment type="function">
    <text evidence="8">Catalyzes the decarboxylation of S-adenosylmethionine to S-adenosylmethioninamine (dcAdoMet), the propylamine donor required for the synthesis of the polyamines spermine and spermidine from the diamine putrescine.</text>
</comment>
<evidence type="ECO:0000256" key="8">
    <source>
        <dbReference type="HAMAP-Rule" id="MF_00464"/>
    </source>
</evidence>
<evidence type="ECO:0000256" key="2">
    <source>
        <dbReference type="ARBA" id="ARBA00022813"/>
    </source>
</evidence>
<proteinExistence type="inferred from homology"/>
<comment type="subunit">
    <text evidence="8">Heterotetramer of two alpha and two beta chains arranged as a dimer of alpha/beta heterodimers.</text>
</comment>
<feature type="site" description="Cleavage (non-hydrolytic); by autolysis" evidence="8">
    <location>
        <begin position="78"/>
        <end position="79"/>
    </location>
</feature>
<keyword evidence="2 8" id="KW-0068">Autocatalytic cleavage</keyword>
<dbReference type="Proteomes" id="UP000053352">
    <property type="component" value="Unassembled WGS sequence"/>
</dbReference>
<keyword evidence="10" id="KW-1185">Reference proteome</keyword>
<comment type="caution">
    <text evidence="9">The sequence shown here is derived from an EMBL/GenBank/DDBJ whole genome shotgun (WGS) entry which is preliminary data.</text>
</comment>
<dbReference type="InterPro" id="IPR003826">
    <property type="entry name" value="AdoMetDC_fam_prok"/>
</dbReference>
<evidence type="ECO:0000313" key="9">
    <source>
        <dbReference type="EMBL" id="KSW12768.1"/>
    </source>
</evidence>
<feature type="chain" id="PRO_5023297350" description="S-adenosylmethionine decarboxylase beta chain" evidence="8">
    <location>
        <begin position="1"/>
        <end position="78"/>
    </location>
</feature>
<keyword evidence="1 8" id="KW-0210">Decarboxylase</keyword>
<feature type="active site" description="Proton acceptor; for processing activity" evidence="8">
    <location>
        <position position="84"/>
    </location>
</feature>
<reference evidence="9 10" key="1">
    <citation type="submission" date="2015-11" db="EMBL/GenBank/DDBJ databases">
        <title>Genome sequence of Pyrodictium occultum PL-19, a marine hyperthermophilic archaeon isolated from Volcano, Italy.</title>
        <authorList>
            <person name="Utturkar S."/>
            <person name="Huber H."/>
            <person name="Leptihn S."/>
            <person name="Brown S."/>
            <person name="Stetter K.O."/>
            <person name="Podar M."/>
        </authorList>
    </citation>
    <scope>NUCLEOTIDE SEQUENCE [LARGE SCALE GENOMIC DNA]</scope>
    <source>
        <strain evidence="9 10">PL-19</strain>
    </source>
</reference>
<keyword evidence="4 8" id="KW-0865">Zymogen</keyword>
<dbReference type="PANTHER" id="PTHR33866:SF2">
    <property type="entry name" value="S-ADENOSYLMETHIONINE DECARBOXYLASE PROENZYME"/>
    <property type="match status" value="1"/>
</dbReference>
<evidence type="ECO:0000256" key="1">
    <source>
        <dbReference type="ARBA" id="ARBA00022793"/>
    </source>
</evidence>
<dbReference type="AlphaFoldDB" id="A0A0V8RXI7"/>
<comment type="similarity">
    <text evidence="8">Belongs to the prokaryotic AdoMetDC family. Type 1 subfamily.</text>
</comment>
<dbReference type="Gene3D" id="3.60.90.10">
    <property type="entry name" value="S-adenosylmethionine decarboxylase"/>
    <property type="match status" value="1"/>
</dbReference>
<dbReference type="NCBIfam" id="TIGR03330">
    <property type="entry name" value="SAM_DCase_Bsu"/>
    <property type="match status" value="1"/>
</dbReference>
<comment type="PTM">
    <text evidence="8">Is synthesized initially as an inactive proenzyme. Formation of the active enzyme involves a self-maturation process in which the active site pyruvoyl group is generated from an internal serine residue via an autocatalytic post-translational modification. Two non-identical subunits are generated from the proenzyme in this reaction, and the pyruvate is formed at the N-terminus of the alpha chain, which is derived from the carboxyl end of the proenzyme. The post-translation cleavage follows an unusual pathway, termed non-hydrolytic serinolysis, in which the side chain hydroxyl group of the serine supplies its oxygen atom to form the C-terminus of the beta chain, while the remainder of the serine residue undergoes an oxidative deamination to produce ammonia and the pyruvoyl group blocking the N-terminus of the alpha chain.</text>
</comment>
<feature type="active site" description="Schiff-base intermediate with substrate; via pyruvic acid" evidence="8">
    <location>
        <position position="79"/>
    </location>
</feature>
<dbReference type="InterPro" id="IPR016067">
    <property type="entry name" value="S-AdoMet_deCO2ase_core"/>
</dbReference>
<evidence type="ECO:0000256" key="3">
    <source>
        <dbReference type="ARBA" id="ARBA00023115"/>
    </source>
</evidence>
<feature type="modified residue" description="Pyruvic acid (Ser); by autocatalysis" evidence="8">
    <location>
        <position position="79"/>
    </location>
</feature>
<keyword evidence="3 8" id="KW-0620">Polyamine biosynthesis</keyword>
<dbReference type="RefSeq" id="WP_058371439.1">
    <property type="nucleotide sequence ID" value="NZ_LNTB01000001.1"/>
</dbReference>
<dbReference type="Pfam" id="PF02675">
    <property type="entry name" value="AdoMet_dc"/>
    <property type="match status" value="1"/>
</dbReference>
<dbReference type="STRING" id="2309.CF15_06640"/>
<keyword evidence="5 8" id="KW-0456">Lyase</keyword>
<organism evidence="9 10">
    <name type="scientific">Pyrodictium occultum</name>
    <dbReference type="NCBI Taxonomy" id="2309"/>
    <lineage>
        <taxon>Archaea</taxon>
        <taxon>Thermoproteota</taxon>
        <taxon>Thermoprotei</taxon>
        <taxon>Desulfurococcales</taxon>
        <taxon>Pyrodictiaceae</taxon>
        <taxon>Pyrodictium</taxon>
    </lineage>
</organism>
<dbReference type="PANTHER" id="PTHR33866">
    <property type="entry name" value="S-ADENOSYLMETHIONINE DECARBOXYLASE PROENZYME"/>
    <property type="match status" value="1"/>
</dbReference>
<keyword evidence="8" id="KW-0745">Spermidine biosynthesis</keyword>
<keyword evidence="6 8" id="KW-0704">Schiff base</keyword>
<evidence type="ECO:0000256" key="5">
    <source>
        <dbReference type="ARBA" id="ARBA00023239"/>
    </source>
</evidence>
<gene>
    <name evidence="8" type="primary">speH</name>
    <name evidence="9" type="ORF">CF15_06640</name>
</gene>
<dbReference type="EC" id="4.1.1.50" evidence="8"/>
<dbReference type="GO" id="GO:0008295">
    <property type="term" value="P:spermidine biosynthetic process"/>
    <property type="evidence" value="ECO:0007669"/>
    <property type="project" value="UniProtKB-UniRule"/>
</dbReference>
<dbReference type="GO" id="GO:0005829">
    <property type="term" value="C:cytosol"/>
    <property type="evidence" value="ECO:0007669"/>
    <property type="project" value="TreeGrafter"/>
</dbReference>
<dbReference type="HAMAP" id="MF_00464">
    <property type="entry name" value="AdoMetDC_1"/>
    <property type="match status" value="1"/>
</dbReference>
<evidence type="ECO:0000256" key="4">
    <source>
        <dbReference type="ARBA" id="ARBA00023145"/>
    </source>
</evidence>
<sequence length="131" mass="14873">METTPVIKPRPQPAPGEPRVYGKHVYGNLYECDREVLSNEERLRQIVVNAAKLGNMTLLDVRSWKIGEGVSVVAIVLESHITIHTWPEYSFATVDVYSCGKHTDPEKAFNYIAAALRAKRIEKKVTERHLE</sequence>
<dbReference type="UniPathway" id="UPA00331">
    <property type="reaction ID" value="UER00451"/>
</dbReference>
<accession>A0A0V8RXI7</accession>